<dbReference type="FunFam" id="3.40.1010.10:FF:000001">
    <property type="entry name" value="Siroheme synthase"/>
    <property type="match status" value="1"/>
</dbReference>
<dbReference type="InterPro" id="IPR014777">
    <property type="entry name" value="4pyrrole_Mease_sub1"/>
</dbReference>
<keyword evidence="7" id="KW-0934">Plastid</keyword>
<feature type="domain" description="Tetrapyrrole methylase" evidence="6">
    <location>
        <begin position="10"/>
        <end position="222"/>
    </location>
</feature>
<name>A0A9Y1I236_9RHOD</name>
<evidence type="ECO:0000256" key="2">
    <source>
        <dbReference type="ARBA" id="ARBA00022603"/>
    </source>
</evidence>
<evidence type="ECO:0000259" key="6">
    <source>
        <dbReference type="Pfam" id="PF00590"/>
    </source>
</evidence>
<dbReference type="Gene3D" id="3.40.1010.10">
    <property type="entry name" value="Cobalt-precorrin-4 Transmethylase, Domain 1"/>
    <property type="match status" value="1"/>
</dbReference>
<dbReference type="InterPro" id="IPR050161">
    <property type="entry name" value="Siro_Cobalamin_biosynth"/>
</dbReference>
<dbReference type="CDD" id="cd11642">
    <property type="entry name" value="SUMT"/>
    <property type="match status" value="1"/>
</dbReference>
<geneLocation type="plastid" evidence="7"/>
<dbReference type="InterPro" id="IPR006366">
    <property type="entry name" value="CobA/CysG_C"/>
</dbReference>
<dbReference type="NCBIfam" id="NF004790">
    <property type="entry name" value="PRK06136.1"/>
    <property type="match status" value="1"/>
</dbReference>
<dbReference type="GO" id="GO:0032259">
    <property type="term" value="P:methylation"/>
    <property type="evidence" value="ECO:0007669"/>
    <property type="project" value="UniProtKB-KW"/>
</dbReference>
<dbReference type="PANTHER" id="PTHR45790">
    <property type="entry name" value="SIROHEME SYNTHASE-RELATED"/>
    <property type="match status" value="1"/>
</dbReference>
<evidence type="ECO:0000313" key="7">
    <source>
        <dbReference type="EMBL" id="WDA98859.1"/>
    </source>
</evidence>
<dbReference type="PANTHER" id="PTHR45790:SF3">
    <property type="entry name" value="S-ADENOSYL-L-METHIONINE-DEPENDENT UROPORPHYRINOGEN III METHYLTRANSFERASE, CHLOROPLASTIC"/>
    <property type="match status" value="1"/>
</dbReference>
<dbReference type="PROSITE" id="PS00839">
    <property type="entry name" value="SUMT_1"/>
    <property type="match status" value="1"/>
</dbReference>
<evidence type="ECO:0000256" key="1">
    <source>
        <dbReference type="ARBA" id="ARBA00012162"/>
    </source>
</evidence>
<reference evidence="7" key="1">
    <citation type="journal article" date="2023" name="J. Phycol.">
        <title>Revised classification of the Cyanidiophyceae based on plastid genome data with descriptions of the Cavernulicolales ord. nov. and Galdieriales ord. nov. (Rhodophyta).</title>
        <authorList>
            <person name="Park S.I."/>
            <person name="Cho C.H."/>
            <person name="Ciniglia C."/>
            <person name="Huang T.Y."/>
            <person name="Liu S.L."/>
            <person name="Bustamante D.E."/>
            <person name="Calderon M.S."/>
            <person name="Mansilla A."/>
            <person name="McDermott T."/>
            <person name="Andersen R.A."/>
            <person name="Yoon H.S."/>
        </authorList>
    </citation>
    <scope>NUCLEOTIDE SEQUENCE</scope>
</reference>
<dbReference type="GO" id="GO:0019354">
    <property type="term" value="P:siroheme biosynthetic process"/>
    <property type="evidence" value="ECO:0007669"/>
    <property type="project" value="InterPro"/>
</dbReference>
<keyword evidence="4" id="KW-0949">S-adenosyl-L-methionine</keyword>
<evidence type="ECO:0000256" key="5">
    <source>
        <dbReference type="ARBA" id="ARBA00023244"/>
    </source>
</evidence>
<organism evidence="7">
    <name type="scientific">Sciadococcus taiwanensis</name>
    <dbReference type="NCBI Taxonomy" id="3028030"/>
    <lineage>
        <taxon>Eukaryota</taxon>
        <taxon>Rhodophyta</taxon>
        <taxon>Bangiophyceae</taxon>
        <taxon>Cavernulicolales</taxon>
        <taxon>Cavernulicolaceae</taxon>
        <taxon>Sciadococcus</taxon>
    </lineage>
</organism>
<dbReference type="InterPro" id="IPR003043">
    <property type="entry name" value="Uropor_MeTrfase_CS"/>
</dbReference>
<keyword evidence="2 7" id="KW-0489">Methyltransferase</keyword>
<dbReference type="NCBIfam" id="TIGR01469">
    <property type="entry name" value="cobA_cysG_Cterm"/>
    <property type="match status" value="1"/>
</dbReference>
<dbReference type="SUPFAM" id="SSF53790">
    <property type="entry name" value="Tetrapyrrole methylase"/>
    <property type="match status" value="1"/>
</dbReference>
<sequence length="255" mass="28073">MNINNKKLGKVYLIGAGPGDPELLTLKAKRLIEISDVVIYDALVNPCILNFCHPKAELIKVGKRKGKHTYSQSQISELLIEKSLNSLHIVRLKGGDPCIFGRGGEEMLDLSTYGITVEIIPGITTAMASAAYTNFPLTHRKVSSSVSFVTGAEANNKAIFCLKWENIILGSDTIVIYMALHNLSWIIHKFIQVGRSLETPIILIQWCSLPKQRTLIGTLGTIIDQIYEINFGPPSIAIIGEVVEISSILPNIYKT</sequence>
<gene>
    <name evidence="7" type="primary">cobA</name>
    <name evidence="7" type="ORF">SCTW_077</name>
</gene>
<keyword evidence="3" id="KW-0808">Transferase</keyword>
<dbReference type="AlphaFoldDB" id="A0A9Y1I236"/>
<protein>
    <recommendedName>
        <fullName evidence="1">uroporphyrinogen-III C-methyltransferase</fullName>
        <ecNumber evidence="1">2.1.1.107</ecNumber>
    </recommendedName>
</protein>
<dbReference type="EC" id="2.1.1.107" evidence="1"/>
<evidence type="ECO:0000256" key="4">
    <source>
        <dbReference type="ARBA" id="ARBA00022691"/>
    </source>
</evidence>
<dbReference type="InterPro" id="IPR000878">
    <property type="entry name" value="4pyrrol_Mease"/>
</dbReference>
<accession>A0A9Y1I236</accession>
<dbReference type="Pfam" id="PF00590">
    <property type="entry name" value="TP_methylase"/>
    <property type="match status" value="1"/>
</dbReference>
<evidence type="ECO:0000256" key="3">
    <source>
        <dbReference type="ARBA" id="ARBA00022679"/>
    </source>
</evidence>
<dbReference type="InterPro" id="IPR014776">
    <property type="entry name" value="4pyrrole_Mease_sub2"/>
</dbReference>
<dbReference type="InterPro" id="IPR035996">
    <property type="entry name" value="4pyrrol_Methylase_sf"/>
</dbReference>
<keyword evidence="5" id="KW-0627">Porphyrin biosynthesis</keyword>
<dbReference type="Gene3D" id="3.30.950.10">
    <property type="entry name" value="Methyltransferase, Cobalt-precorrin-4 Transmethylase, Domain 2"/>
    <property type="match status" value="1"/>
</dbReference>
<proteinExistence type="predicted"/>
<dbReference type="EMBL" id="OP616811">
    <property type="protein sequence ID" value="WDA98859.1"/>
    <property type="molecule type" value="Genomic_DNA"/>
</dbReference>
<dbReference type="GO" id="GO:0004851">
    <property type="term" value="F:uroporphyrin-III C-methyltransferase activity"/>
    <property type="evidence" value="ECO:0007669"/>
    <property type="project" value="UniProtKB-EC"/>
</dbReference>